<feature type="transmembrane region" description="Helical" evidence="8">
    <location>
        <begin position="180"/>
        <end position="198"/>
    </location>
</feature>
<feature type="transmembrane region" description="Helical" evidence="8">
    <location>
        <begin position="116"/>
        <end position="136"/>
    </location>
</feature>
<evidence type="ECO:0000256" key="1">
    <source>
        <dbReference type="ARBA" id="ARBA00004141"/>
    </source>
</evidence>
<feature type="transmembrane region" description="Helical" evidence="8">
    <location>
        <begin position="75"/>
        <end position="95"/>
    </location>
</feature>
<feature type="transmembrane region" description="Helical" evidence="8">
    <location>
        <begin position="411"/>
        <end position="429"/>
    </location>
</feature>
<gene>
    <name evidence="9" type="primary">sglT_1</name>
    <name evidence="9" type="ORF">NCTC10571_00956</name>
</gene>
<sequence>MSIQLMIVCLYVVLLFAISFYVKHRANKNPMEYLFAGRKLSTSLIAFNVTGLAVGAASTVGVAENATQVGIAAGWYNGAWAIGAVVMGILAAGKYRQMGCSTIPELFERYYDKKGRLISAIGLAIILICITSLQYVAGGAILSTLMPDIFSMKTGMIMSAIVFIGITVVGGLWSSGMSNMISVSLIYLGILYSTISVVDNNGGLVNINNNLPVVDFSWFSPIGGLGLAVVLGWILIMISQALTLQGTVQIACGAKDAKTAKKGFILGGALIFPIGFLSAILGLAAKVQFPDINPTMALPQIIMSLDPVVSGITLAALWAADVSTACTILLGAGTLISQDIYKRFINPQVTTAKFLQVNRLVILLVGLATLWLAFNAVGILKTMMIGLSLTTAFTVVFLFTVFAPSLCRKNSAFYTTVVGLIGLVLWQFVPQIHVLPHVIYFEWIICIISFLIISVVDKQPIKIVEKNRYEEKVLVKQEVLSR</sequence>
<dbReference type="Pfam" id="PF00474">
    <property type="entry name" value="SSF"/>
    <property type="match status" value="1"/>
</dbReference>
<evidence type="ECO:0000256" key="4">
    <source>
        <dbReference type="ARBA" id="ARBA00022692"/>
    </source>
</evidence>
<keyword evidence="3" id="KW-0813">Transport</keyword>
<evidence type="ECO:0000256" key="7">
    <source>
        <dbReference type="RuleBase" id="RU362091"/>
    </source>
</evidence>
<evidence type="ECO:0000256" key="8">
    <source>
        <dbReference type="SAM" id="Phobius"/>
    </source>
</evidence>
<feature type="transmembrane region" description="Helical" evidence="8">
    <location>
        <begin position="43"/>
        <end position="63"/>
    </location>
</feature>
<dbReference type="Gene3D" id="1.20.1730.10">
    <property type="entry name" value="Sodium/glucose cotransporter"/>
    <property type="match status" value="1"/>
</dbReference>
<evidence type="ECO:0000313" key="9">
    <source>
        <dbReference type="EMBL" id="STY70811.1"/>
    </source>
</evidence>
<feature type="transmembrane region" description="Helical" evidence="8">
    <location>
        <begin position="263"/>
        <end position="289"/>
    </location>
</feature>
<dbReference type="AlphaFoldDB" id="A0A378NR40"/>
<feature type="transmembrane region" description="Helical" evidence="8">
    <location>
        <begin position="156"/>
        <end position="173"/>
    </location>
</feature>
<comment type="subcellular location">
    <subcellularLocation>
        <location evidence="1">Membrane</location>
        <topology evidence="1">Multi-pass membrane protein</topology>
    </subcellularLocation>
</comment>
<keyword evidence="4 8" id="KW-0812">Transmembrane</keyword>
<comment type="similarity">
    <text evidence="2 7">Belongs to the sodium:solute symporter (SSF) (TC 2.A.21) family.</text>
</comment>
<keyword evidence="6 8" id="KW-0472">Membrane</keyword>
<dbReference type="InterPro" id="IPR038377">
    <property type="entry name" value="Na/Glc_symporter_sf"/>
</dbReference>
<dbReference type="GO" id="GO:0022857">
    <property type="term" value="F:transmembrane transporter activity"/>
    <property type="evidence" value="ECO:0007669"/>
    <property type="project" value="InterPro"/>
</dbReference>
<feature type="transmembrane region" description="Helical" evidence="8">
    <location>
        <begin position="435"/>
        <end position="456"/>
    </location>
</feature>
<evidence type="ECO:0000256" key="5">
    <source>
        <dbReference type="ARBA" id="ARBA00022989"/>
    </source>
</evidence>
<feature type="transmembrane region" description="Helical" evidence="8">
    <location>
        <begin position="383"/>
        <end position="404"/>
    </location>
</feature>
<dbReference type="RefSeq" id="WP_115151287.1">
    <property type="nucleotide sequence ID" value="NZ_UGPP01000001.1"/>
</dbReference>
<feature type="transmembrane region" description="Helical" evidence="8">
    <location>
        <begin position="5"/>
        <end position="22"/>
    </location>
</feature>
<name>A0A378NR40_9FIRM</name>
<feature type="transmembrane region" description="Helical" evidence="8">
    <location>
        <begin position="357"/>
        <end position="377"/>
    </location>
</feature>
<dbReference type="PROSITE" id="PS50283">
    <property type="entry name" value="NA_SOLUT_SYMP_3"/>
    <property type="match status" value="1"/>
</dbReference>
<dbReference type="CDD" id="cd10322">
    <property type="entry name" value="SLC5sbd"/>
    <property type="match status" value="1"/>
</dbReference>
<protein>
    <submittedName>
        <fullName evidence="9">Na(+)/glucose symporter</fullName>
    </submittedName>
</protein>
<dbReference type="InterPro" id="IPR001734">
    <property type="entry name" value="Na/solute_symporter"/>
</dbReference>
<evidence type="ECO:0000313" key="10">
    <source>
        <dbReference type="Proteomes" id="UP000255234"/>
    </source>
</evidence>
<dbReference type="InterPro" id="IPR050277">
    <property type="entry name" value="Sodium:Solute_Symporter"/>
</dbReference>
<evidence type="ECO:0000256" key="6">
    <source>
        <dbReference type="ARBA" id="ARBA00023136"/>
    </source>
</evidence>
<feature type="transmembrane region" description="Helical" evidence="8">
    <location>
        <begin position="218"/>
        <end position="242"/>
    </location>
</feature>
<dbReference type="PANTHER" id="PTHR48086:SF7">
    <property type="entry name" value="SODIUM-SOLUTE SYMPORTER-RELATED"/>
    <property type="match status" value="1"/>
</dbReference>
<dbReference type="PANTHER" id="PTHR48086">
    <property type="entry name" value="SODIUM/PROLINE SYMPORTER-RELATED"/>
    <property type="match status" value="1"/>
</dbReference>
<proteinExistence type="inferred from homology"/>
<dbReference type="GO" id="GO:0005886">
    <property type="term" value="C:plasma membrane"/>
    <property type="evidence" value="ECO:0007669"/>
    <property type="project" value="TreeGrafter"/>
</dbReference>
<evidence type="ECO:0000256" key="3">
    <source>
        <dbReference type="ARBA" id="ARBA00022448"/>
    </source>
</evidence>
<reference evidence="9 10" key="1">
    <citation type="submission" date="2018-06" db="EMBL/GenBank/DDBJ databases">
        <authorList>
            <consortium name="Pathogen Informatics"/>
            <person name="Doyle S."/>
        </authorList>
    </citation>
    <scope>NUCLEOTIDE SEQUENCE [LARGE SCALE GENOMIC DNA]</scope>
    <source>
        <strain evidence="9 10">NCTC10571</strain>
    </source>
</reference>
<dbReference type="EMBL" id="UGPP01000001">
    <property type="protein sequence ID" value="STY70811.1"/>
    <property type="molecule type" value="Genomic_DNA"/>
</dbReference>
<keyword evidence="5 8" id="KW-1133">Transmembrane helix</keyword>
<dbReference type="Proteomes" id="UP000255234">
    <property type="component" value="Unassembled WGS sequence"/>
</dbReference>
<accession>A0A378NR40</accession>
<feature type="transmembrane region" description="Helical" evidence="8">
    <location>
        <begin position="309"/>
        <end position="336"/>
    </location>
</feature>
<evidence type="ECO:0000256" key="2">
    <source>
        <dbReference type="ARBA" id="ARBA00006434"/>
    </source>
</evidence>
<organism evidence="9 10">
    <name type="scientific">Megamonas hypermegale</name>
    <dbReference type="NCBI Taxonomy" id="158847"/>
    <lineage>
        <taxon>Bacteria</taxon>
        <taxon>Bacillati</taxon>
        <taxon>Bacillota</taxon>
        <taxon>Negativicutes</taxon>
        <taxon>Selenomonadales</taxon>
        <taxon>Selenomonadaceae</taxon>
        <taxon>Megamonas</taxon>
    </lineage>
</organism>